<sequence length="51" mass="5456">WAGRQRVVGYGQPAEQAGRVLNIDGLDFGVDWDGGGTWAGDVVVVVEVEVR</sequence>
<dbReference type="EMBL" id="CAMGYJ010000004">
    <property type="protein sequence ID" value="CAI0402673.1"/>
    <property type="molecule type" value="Genomic_DNA"/>
</dbReference>
<proteinExistence type="predicted"/>
<feature type="non-terminal residue" evidence="1">
    <location>
        <position position="1"/>
    </location>
</feature>
<reference evidence="1" key="1">
    <citation type="submission" date="2022-08" db="EMBL/GenBank/DDBJ databases">
        <authorList>
            <person name="Gutierrez-Valencia J."/>
        </authorList>
    </citation>
    <scope>NUCLEOTIDE SEQUENCE</scope>
</reference>
<organism evidence="1 2">
    <name type="scientific">Linum tenue</name>
    <dbReference type="NCBI Taxonomy" id="586396"/>
    <lineage>
        <taxon>Eukaryota</taxon>
        <taxon>Viridiplantae</taxon>
        <taxon>Streptophyta</taxon>
        <taxon>Embryophyta</taxon>
        <taxon>Tracheophyta</taxon>
        <taxon>Spermatophyta</taxon>
        <taxon>Magnoliopsida</taxon>
        <taxon>eudicotyledons</taxon>
        <taxon>Gunneridae</taxon>
        <taxon>Pentapetalae</taxon>
        <taxon>rosids</taxon>
        <taxon>fabids</taxon>
        <taxon>Malpighiales</taxon>
        <taxon>Linaceae</taxon>
        <taxon>Linum</taxon>
    </lineage>
</organism>
<name>A0AAV0J158_9ROSI</name>
<evidence type="ECO:0000313" key="2">
    <source>
        <dbReference type="Proteomes" id="UP001154282"/>
    </source>
</evidence>
<dbReference type="Proteomes" id="UP001154282">
    <property type="component" value="Unassembled WGS sequence"/>
</dbReference>
<gene>
    <name evidence="1" type="ORF">LITE_LOCUS11716</name>
</gene>
<keyword evidence="2" id="KW-1185">Reference proteome</keyword>
<comment type="caution">
    <text evidence="1">The sequence shown here is derived from an EMBL/GenBank/DDBJ whole genome shotgun (WGS) entry which is preliminary data.</text>
</comment>
<evidence type="ECO:0000313" key="1">
    <source>
        <dbReference type="EMBL" id="CAI0402673.1"/>
    </source>
</evidence>
<protein>
    <submittedName>
        <fullName evidence="1">Uncharacterized protein</fullName>
    </submittedName>
</protein>
<accession>A0AAV0J158</accession>
<dbReference type="AlphaFoldDB" id="A0AAV0J158"/>